<feature type="compositionally biased region" description="Polar residues" evidence="1">
    <location>
        <begin position="706"/>
        <end position="717"/>
    </location>
</feature>
<reference evidence="3 4" key="1">
    <citation type="journal article" date="2015" name="Mol. Plant Microbe Interact.">
        <title>Genome, transcriptome, and functional analyses of Penicillium expansum provide new insights into secondary metabolism and pathogenicity.</title>
        <authorList>
            <person name="Ballester A.R."/>
            <person name="Marcet-Houben M."/>
            <person name="Levin E."/>
            <person name="Sela N."/>
            <person name="Selma-Lazaro C."/>
            <person name="Carmona L."/>
            <person name="Wisniewski M."/>
            <person name="Droby S."/>
            <person name="Gonzalez-Candelas L."/>
            <person name="Gabaldon T."/>
        </authorList>
    </citation>
    <scope>NUCLEOTIDE SEQUENCE [LARGE SCALE GENOMIC DNA]</scope>
    <source>
        <strain evidence="3 4">MD-8</strain>
    </source>
</reference>
<feature type="compositionally biased region" description="Polar residues" evidence="1">
    <location>
        <begin position="141"/>
        <end position="152"/>
    </location>
</feature>
<feature type="region of interest" description="Disordered" evidence="1">
    <location>
        <begin position="226"/>
        <end position="265"/>
    </location>
</feature>
<dbReference type="VEuPathDB" id="FungiDB:PEXP_020680"/>
<evidence type="ECO:0000313" key="4">
    <source>
        <dbReference type="Proteomes" id="UP000030143"/>
    </source>
</evidence>
<feature type="compositionally biased region" description="Polar residues" evidence="1">
    <location>
        <begin position="822"/>
        <end position="853"/>
    </location>
</feature>
<feature type="compositionally biased region" description="Polar residues" evidence="1">
    <location>
        <begin position="493"/>
        <end position="505"/>
    </location>
</feature>
<dbReference type="OrthoDB" id="3546893at2759"/>
<evidence type="ECO:0000313" key="3">
    <source>
        <dbReference type="EMBL" id="KGO56774.1"/>
    </source>
</evidence>
<feature type="compositionally biased region" description="Low complexity" evidence="1">
    <location>
        <begin position="805"/>
        <end position="816"/>
    </location>
</feature>
<feature type="region of interest" description="Disordered" evidence="1">
    <location>
        <begin position="803"/>
        <end position="893"/>
    </location>
</feature>
<feature type="compositionally biased region" description="Low complexity" evidence="1">
    <location>
        <begin position="429"/>
        <end position="440"/>
    </location>
</feature>
<dbReference type="RefSeq" id="XP_016598472.1">
    <property type="nucleotide sequence ID" value="XM_016747123.1"/>
</dbReference>
<feature type="compositionally biased region" description="Basic residues" evidence="1">
    <location>
        <begin position="585"/>
        <end position="595"/>
    </location>
</feature>
<keyword evidence="2" id="KW-1133">Transmembrane helix</keyword>
<evidence type="ECO:0000256" key="1">
    <source>
        <dbReference type="SAM" id="MobiDB-lite"/>
    </source>
</evidence>
<feature type="region of interest" description="Disordered" evidence="1">
    <location>
        <begin position="111"/>
        <end position="162"/>
    </location>
</feature>
<keyword evidence="4" id="KW-1185">Reference proteome</keyword>
<feature type="compositionally biased region" description="Polar residues" evidence="1">
    <location>
        <begin position="226"/>
        <end position="235"/>
    </location>
</feature>
<accession>A0A0A2IWN0</accession>
<keyword evidence="2" id="KW-0472">Membrane</keyword>
<protein>
    <submittedName>
        <fullName evidence="3">Uncharacterized protein</fullName>
    </submittedName>
</protein>
<dbReference type="AlphaFoldDB" id="A0A0A2IWN0"/>
<keyword evidence="2" id="KW-0812">Transmembrane</keyword>
<feature type="compositionally biased region" description="Low complexity" evidence="1">
    <location>
        <begin position="568"/>
        <end position="584"/>
    </location>
</feature>
<dbReference type="GeneID" id="27682543"/>
<feature type="compositionally biased region" description="Polar residues" evidence="1">
    <location>
        <begin position="647"/>
        <end position="660"/>
    </location>
</feature>
<evidence type="ECO:0000256" key="2">
    <source>
        <dbReference type="SAM" id="Phobius"/>
    </source>
</evidence>
<sequence length="893" mass="96380">MLALPAIIAIAACGAAMFIALSVASVIVWVRYRKERHTMRLMGFTQRPGRHSRVLQSYPVDTLTELSRAEGSVLRAHGQLPYGKPSEWGQLTSRESLHRLKGDSVSSLPFTEKARSLRNSLSRSRSKRLSRSSHKRMSSLGTLVTLSESNQLPSPPPQARMSISKEDVPLSAVEGVLELPAERTPTQTPDPNEEDTGFHLGMKPVSPGWPLPVRERSSLFAVSEGRNSSGMLDSTKNFEESPSRVRGGSIASQTAGMMPGHSVPPPPPPTTFPSDRFSYARNDSVMRLSSMSLDTTNSSILDDGRNGTRSADTDLTSPIFTSGTFVPFSAADVGVKDGRRSFIATNTSIPPMHNFPVRSSSTIETRHKSASSSPRRSLTTHHSGVSSNRFGGAPRRTGSMSSSNPPSRHASLRSGTPVGRLGYQNSAPSWRSSGSHMSSSGPHGNQFHNSTGYENGEMGNDPFYVGSPGGGTLFHQVRSPGNVAKTTKPPSPMQRTSLSQKSNLPSALKGGNPHRKGHRRQNCVRISIHPPMTFGSSTFSPTVEEEPEDFDRMEELDLRDIAINSTAKPLPSLPLTTASPLSSSRRSKYGSRHGKPSLGSLGPLVEEPQPSIYDDSPCKKRTRAPSALGAHKPTFENNRALPELFTSLPTSRGNSLTHTPSPERIPSAWELSETPLPSHENSPLVGSPRRSAVKGPRNQPGGMPTRRQSTCGPLTSHHTPDSPLSPSRLSLVMSITGTEGSDWRRSTDSLQRARTDATNRSFRTDRVSMSSLDNELFPISGSALYGTRRSSMVKDHVAIFEDSNQTSPPQTTVQPPIGSFRTPESSPTRGKNNIPRSMPANQQLPPHMSSHQVPPTAASPRRGMTTPTGKGLGLGLGTATPASLYDGDGFLRE</sequence>
<feature type="compositionally biased region" description="Polar residues" evidence="1">
    <location>
        <begin position="441"/>
        <end position="453"/>
    </location>
</feature>
<dbReference type="EMBL" id="JQFZ01000160">
    <property type="protein sequence ID" value="KGO56774.1"/>
    <property type="molecule type" value="Genomic_DNA"/>
</dbReference>
<name>A0A0A2IWN0_PENEN</name>
<feature type="region of interest" description="Disordered" evidence="1">
    <location>
        <begin position="350"/>
        <end position="550"/>
    </location>
</feature>
<feature type="compositionally biased region" description="Basic residues" evidence="1">
    <location>
        <begin position="124"/>
        <end position="137"/>
    </location>
</feature>
<feature type="compositionally biased region" description="Basic residues" evidence="1">
    <location>
        <begin position="512"/>
        <end position="522"/>
    </location>
</feature>
<gene>
    <name evidence="3" type="ORF">PEX2_098530</name>
</gene>
<proteinExistence type="predicted"/>
<dbReference type="PhylomeDB" id="A0A0A2IWN0"/>
<dbReference type="HOGENOM" id="CLU_010780_0_0_1"/>
<feature type="region of interest" description="Disordered" evidence="1">
    <location>
        <begin position="568"/>
        <end position="727"/>
    </location>
</feature>
<comment type="caution">
    <text evidence="3">The sequence shown here is derived from an EMBL/GenBank/DDBJ whole genome shotgun (WGS) entry which is preliminary data.</text>
</comment>
<feature type="compositionally biased region" description="Polar residues" evidence="1">
    <location>
        <begin position="370"/>
        <end position="389"/>
    </location>
</feature>
<organism evidence="3 4">
    <name type="scientific">Penicillium expansum</name>
    <name type="common">Blue mold rot fungus</name>
    <dbReference type="NCBI Taxonomy" id="27334"/>
    <lineage>
        <taxon>Eukaryota</taxon>
        <taxon>Fungi</taxon>
        <taxon>Dikarya</taxon>
        <taxon>Ascomycota</taxon>
        <taxon>Pezizomycotina</taxon>
        <taxon>Eurotiomycetes</taxon>
        <taxon>Eurotiomycetidae</taxon>
        <taxon>Eurotiales</taxon>
        <taxon>Aspergillaceae</taxon>
        <taxon>Penicillium</taxon>
    </lineage>
</organism>
<feature type="transmembrane region" description="Helical" evidence="2">
    <location>
        <begin position="6"/>
        <end position="30"/>
    </location>
</feature>
<dbReference type="Proteomes" id="UP000030143">
    <property type="component" value="Unassembled WGS sequence"/>
</dbReference>